<gene>
    <name evidence="1" type="ORF">EV191_106147</name>
</gene>
<reference evidence="1 2" key="1">
    <citation type="submission" date="2019-03" db="EMBL/GenBank/DDBJ databases">
        <title>Genomic Encyclopedia of Type Strains, Phase IV (KMG-IV): sequencing the most valuable type-strain genomes for metagenomic binning, comparative biology and taxonomic classification.</title>
        <authorList>
            <person name="Goeker M."/>
        </authorList>
    </citation>
    <scope>NUCLEOTIDE SEQUENCE [LARGE SCALE GENOMIC DNA]</scope>
    <source>
        <strain evidence="1 2">DSM 45765</strain>
    </source>
</reference>
<sequence length="78" mass="8746">MSLYRQSGLSIESWVEMASYPVTRYEVDVLNDRATLFFGKAEEFVLNLDREGLSRIATLADAAHLRLVAADADEPQDP</sequence>
<organism evidence="1 2">
    <name type="scientific">Tamaricihabitans halophyticus</name>
    <dbReference type="NCBI Taxonomy" id="1262583"/>
    <lineage>
        <taxon>Bacteria</taxon>
        <taxon>Bacillati</taxon>
        <taxon>Actinomycetota</taxon>
        <taxon>Actinomycetes</taxon>
        <taxon>Pseudonocardiales</taxon>
        <taxon>Pseudonocardiaceae</taxon>
        <taxon>Tamaricihabitans</taxon>
    </lineage>
</organism>
<comment type="caution">
    <text evidence="1">The sequence shown here is derived from an EMBL/GenBank/DDBJ whole genome shotgun (WGS) entry which is preliminary data.</text>
</comment>
<dbReference type="OrthoDB" id="3699053at2"/>
<keyword evidence="2" id="KW-1185">Reference proteome</keyword>
<proteinExistence type="predicted"/>
<evidence type="ECO:0000313" key="2">
    <source>
        <dbReference type="Proteomes" id="UP000294911"/>
    </source>
</evidence>
<protein>
    <submittedName>
        <fullName evidence="1">Uncharacterized protein</fullName>
    </submittedName>
</protein>
<dbReference type="RefSeq" id="WP_132877842.1">
    <property type="nucleotide sequence ID" value="NZ_SLXQ01000006.1"/>
</dbReference>
<accession>A0A4R2QQG5</accession>
<evidence type="ECO:0000313" key="1">
    <source>
        <dbReference type="EMBL" id="TCP51983.1"/>
    </source>
</evidence>
<dbReference type="AlphaFoldDB" id="A0A4R2QQG5"/>
<dbReference type="Proteomes" id="UP000294911">
    <property type="component" value="Unassembled WGS sequence"/>
</dbReference>
<name>A0A4R2QQG5_9PSEU</name>
<dbReference type="EMBL" id="SLXQ01000006">
    <property type="protein sequence ID" value="TCP51983.1"/>
    <property type="molecule type" value="Genomic_DNA"/>
</dbReference>